<evidence type="ECO:0008006" key="3">
    <source>
        <dbReference type="Google" id="ProtNLM"/>
    </source>
</evidence>
<reference evidence="1 2" key="1">
    <citation type="submission" date="2022-05" db="EMBL/GenBank/DDBJ databases">
        <authorList>
            <consortium name="Genoscope - CEA"/>
            <person name="William W."/>
        </authorList>
    </citation>
    <scope>NUCLEOTIDE SEQUENCE [LARGE SCALE GENOMIC DNA]</scope>
</reference>
<keyword evidence="2" id="KW-1185">Reference proteome</keyword>
<proteinExistence type="predicted"/>
<accession>A0ABN8R715</accession>
<gene>
    <name evidence="1" type="ORF">PLOB_00013377</name>
</gene>
<protein>
    <recommendedName>
        <fullName evidence="3">CCHC-type domain-containing protein</fullName>
    </recommendedName>
</protein>
<sequence length="123" mass="13907">MELKSNFSLNQARPQWLCCFRTRFGLIHCPHRSGGCWLPDNGFLGIRGFLLRDCVCYFTNADQKDLENSESGPAMDKECLKCGKRNHFIAKCKSKGVREAGLDDGESNEMYQTDVAAVNNWPP</sequence>
<dbReference type="EMBL" id="CALNXK010000178">
    <property type="protein sequence ID" value="CAH3173105.1"/>
    <property type="molecule type" value="Genomic_DNA"/>
</dbReference>
<dbReference type="Proteomes" id="UP001159405">
    <property type="component" value="Unassembled WGS sequence"/>
</dbReference>
<comment type="caution">
    <text evidence="1">The sequence shown here is derived from an EMBL/GenBank/DDBJ whole genome shotgun (WGS) entry which is preliminary data.</text>
</comment>
<evidence type="ECO:0000313" key="2">
    <source>
        <dbReference type="Proteomes" id="UP001159405"/>
    </source>
</evidence>
<name>A0ABN8R715_9CNID</name>
<evidence type="ECO:0000313" key="1">
    <source>
        <dbReference type="EMBL" id="CAH3173105.1"/>
    </source>
</evidence>
<organism evidence="1 2">
    <name type="scientific">Porites lobata</name>
    <dbReference type="NCBI Taxonomy" id="104759"/>
    <lineage>
        <taxon>Eukaryota</taxon>
        <taxon>Metazoa</taxon>
        <taxon>Cnidaria</taxon>
        <taxon>Anthozoa</taxon>
        <taxon>Hexacorallia</taxon>
        <taxon>Scleractinia</taxon>
        <taxon>Fungiina</taxon>
        <taxon>Poritidae</taxon>
        <taxon>Porites</taxon>
    </lineage>
</organism>